<evidence type="ECO:0000313" key="1">
    <source>
        <dbReference type="EMBL" id="KXJ84779.1"/>
    </source>
</evidence>
<feature type="non-terminal residue" evidence="1">
    <location>
        <position position="77"/>
    </location>
</feature>
<evidence type="ECO:0000313" key="2">
    <source>
        <dbReference type="Proteomes" id="UP000070501"/>
    </source>
</evidence>
<dbReference type="AlphaFoldDB" id="A0A136IJF8"/>
<name>A0A136IJF8_9PEZI</name>
<dbReference type="EMBL" id="KQ964333">
    <property type="protein sequence ID" value="KXJ84779.1"/>
    <property type="molecule type" value="Genomic_DNA"/>
</dbReference>
<dbReference type="Proteomes" id="UP000070501">
    <property type="component" value="Unassembled WGS sequence"/>
</dbReference>
<reference evidence="2" key="1">
    <citation type="submission" date="2016-02" db="EMBL/GenBank/DDBJ databases">
        <title>Draft genome sequence of Microdochium bolleyi, a fungal endophyte of beachgrass.</title>
        <authorList>
            <consortium name="DOE Joint Genome Institute"/>
            <person name="David A.S."/>
            <person name="May G."/>
            <person name="Haridas S."/>
            <person name="Lim J."/>
            <person name="Wang M."/>
            <person name="Labutti K."/>
            <person name="Lipzen A."/>
            <person name="Barry K."/>
            <person name="Grigoriev I.V."/>
        </authorList>
    </citation>
    <scope>NUCLEOTIDE SEQUENCE [LARGE SCALE GENOMIC DNA]</scope>
    <source>
        <strain evidence="2">J235TASD1</strain>
    </source>
</reference>
<sequence>MIVTGAQIAGQVVDTRFQNACPPCQVLTLRAAQHVCLTSEGERLAVAISLETLRCSPWSSRMKTGTLPRNQQCRYCD</sequence>
<protein>
    <submittedName>
        <fullName evidence="1">Uncharacterized protein</fullName>
    </submittedName>
</protein>
<keyword evidence="2" id="KW-1185">Reference proteome</keyword>
<accession>A0A136IJF8</accession>
<organism evidence="1 2">
    <name type="scientific">Microdochium bolleyi</name>
    <dbReference type="NCBI Taxonomy" id="196109"/>
    <lineage>
        <taxon>Eukaryota</taxon>
        <taxon>Fungi</taxon>
        <taxon>Dikarya</taxon>
        <taxon>Ascomycota</taxon>
        <taxon>Pezizomycotina</taxon>
        <taxon>Sordariomycetes</taxon>
        <taxon>Xylariomycetidae</taxon>
        <taxon>Xylariales</taxon>
        <taxon>Microdochiaceae</taxon>
        <taxon>Microdochium</taxon>
    </lineage>
</organism>
<gene>
    <name evidence="1" type="ORF">Micbo1qcDRAFT_169971</name>
</gene>
<proteinExistence type="predicted"/>
<dbReference type="OrthoDB" id="10013209at2759"/>
<dbReference type="InParanoid" id="A0A136IJF8"/>